<dbReference type="Pfam" id="PF01425">
    <property type="entry name" value="Amidase"/>
    <property type="match status" value="1"/>
</dbReference>
<dbReference type="Gene3D" id="3.90.1300.10">
    <property type="entry name" value="Amidase signature (AS) domain"/>
    <property type="match status" value="1"/>
</dbReference>
<protein>
    <submittedName>
        <fullName evidence="2">Amidase family protein</fullName>
    </submittedName>
</protein>
<evidence type="ECO:0000259" key="1">
    <source>
        <dbReference type="Pfam" id="PF01425"/>
    </source>
</evidence>
<evidence type="ECO:0000313" key="3">
    <source>
        <dbReference type="Proteomes" id="UP000001351"/>
    </source>
</evidence>
<dbReference type="KEGG" id="sur:STAUR_4161"/>
<gene>
    <name evidence="2" type="ordered locus">STAUR_4161</name>
</gene>
<dbReference type="STRING" id="378806.STAUR_4161"/>
<dbReference type="AlphaFoldDB" id="E3FPD3"/>
<evidence type="ECO:0000313" key="2">
    <source>
        <dbReference type="EMBL" id="ADO71943.1"/>
    </source>
</evidence>
<organism evidence="2 3">
    <name type="scientific">Stigmatella aurantiaca (strain DW4/3-1)</name>
    <dbReference type="NCBI Taxonomy" id="378806"/>
    <lineage>
        <taxon>Bacteria</taxon>
        <taxon>Pseudomonadati</taxon>
        <taxon>Myxococcota</taxon>
        <taxon>Myxococcia</taxon>
        <taxon>Myxococcales</taxon>
        <taxon>Cystobacterineae</taxon>
        <taxon>Archangiaceae</taxon>
        <taxon>Stigmatella</taxon>
    </lineage>
</organism>
<keyword evidence="3" id="KW-1185">Reference proteome</keyword>
<dbReference type="RefSeq" id="WP_013376089.1">
    <property type="nucleotide sequence ID" value="NC_014623.1"/>
</dbReference>
<feature type="domain" description="Amidase" evidence="1">
    <location>
        <begin position="28"/>
        <end position="307"/>
    </location>
</feature>
<proteinExistence type="predicted"/>
<dbReference type="EMBL" id="CP002271">
    <property type="protein sequence ID" value="ADO71943.1"/>
    <property type="molecule type" value="Genomic_DNA"/>
</dbReference>
<dbReference type="HOGENOM" id="CLU_009600_0_3_7"/>
<dbReference type="InterPro" id="IPR023631">
    <property type="entry name" value="Amidase_dom"/>
</dbReference>
<sequence length="521" mass="55320">MSAQGLGEATIDSVHAGYRNGSLTCSRLVEFYLHRVKRLDLRTDGRPPLNSIVSIAPDVREQAASCDREMAAGGVSKPLHGIPVWVKDNIAVAGLAASAGLLDFADAVAPEDAALVSKLRRAGAVIMGTTSMTGLGMGTDAWGSRFGRAGNVYDTREEPGGSSNGPAIAISANFGMVAVGVDDCCSIIMPAALNGAVGLRPSVGLVPREGVVLASLDTSPGPITRTTEDLGRVLEAMAVPGSGGGSVSRRVSGKRVGVLVRAGKMAFDVPEGMRAPFDQALRDLGALGATVVPDVHLKEVRMLRLSPIAYHNAIVQHLKARNTPPTSVRELFKLGLLAPGALRDIGRAPIAALWPNVRLPDVFAPWYRRILRENQQALAREMDQQGLDALIFLSLPLHSTLSTVTQAPQLTVPAGSFLQSATGARLPVGLSFLGRQWDEATVLEIARAYEAWTRHRRPPEFGDGDGAGEPLDLAQFNAVKLAVAHRVRDTMRLRGRNDAPLSPEEFTAAVDGVKKELGYRD</sequence>
<name>E3FPD3_STIAD</name>
<dbReference type="PANTHER" id="PTHR42678">
    <property type="entry name" value="AMIDASE"/>
    <property type="match status" value="1"/>
</dbReference>
<dbReference type="Proteomes" id="UP000001351">
    <property type="component" value="Chromosome"/>
</dbReference>
<dbReference type="PANTHER" id="PTHR42678:SF34">
    <property type="entry name" value="OS04G0183300 PROTEIN"/>
    <property type="match status" value="1"/>
</dbReference>
<dbReference type="SUPFAM" id="SSF75304">
    <property type="entry name" value="Amidase signature (AS) enzymes"/>
    <property type="match status" value="1"/>
</dbReference>
<reference evidence="2 3" key="1">
    <citation type="journal article" date="2011" name="Mol. Biol. Evol.">
        <title>Comparative genomic analysis of fruiting body formation in Myxococcales.</title>
        <authorList>
            <person name="Huntley S."/>
            <person name="Hamann N."/>
            <person name="Wegener-Feldbrugge S."/>
            <person name="Treuner-Lange A."/>
            <person name="Kube M."/>
            <person name="Reinhardt R."/>
            <person name="Klages S."/>
            <person name="Muller R."/>
            <person name="Ronning C.M."/>
            <person name="Nierman W.C."/>
            <person name="Sogaard-Andersen L."/>
        </authorList>
    </citation>
    <scope>NUCLEOTIDE SEQUENCE [LARGE SCALE GENOMIC DNA]</scope>
    <source>
        <strain evidence="2 3">DW4/3-1</strain>
    </source>
</reference>
<dbReference type="InterPro" id="IPR036928">
    <property type="entry name" value="AS_sf"/>
</dbReference>
<accession>E3FPD3</accession>
<dbReference type="eggNOG" id="COG0154">
    <property type="taxonomic scope" value="Bacteria"/>
</dbReference>